<name>A0A2A2EDF6_9BIFI</name>
<protein>
    <recommendedName>
        <fullName evidence="4">DUF4194 domain-containing protein</fullName>
    </recommendedName>
</protein>
<evidence type="ECO:0008006" key="4">
    <source>
        <dbReference type="Google" id="ProtNLM"/>
    </source>
</evidence>
<keyword evidence="3" id="KW-1185">Reference proteome</keyword>
<comment type="caution">
    <text evidence="2">The sequence shown here is derived from an EMBL/GenBank/DDBJ whole genome shotgun (WGS) entry which is preliminary data.</text>
</comment>
<evidence type="ECO:0000313" key="3">
    <source>
        <dbReference type="Proteomes" id="UP000218399"/>
    </source>
</evidence>
<organism evidence="2 3">
    <name type="scientific">Bifidobacterium criceti</name>
    <dbReference type="NCBI Taxonomy" id="1960969"/>
    <lineage>
        <taxon>Bacteria</taxon>
        <taxon>Bacillati</taxon>
        <taxon>Actinomycetota</taxon>
        <taxon>Actinomycetes</taxon>
        <taxon>Bifidobacteriales</taxon>
        <taxon>Bifidobacteriaceae</taxon>
        <taxon>Bifidobacterium</taxon>
    </lineage>
</organism>
<dbReference type="OrthoDB" id="3240237at2"/>
<feature type="region of interest" description="Disordered" evidence="1">
    <location>
        <begin position="231"/>
        <end position="265"/>
    </location>
</feature>
<sequence length="265" mass="28640">MAMDAADARDADANDGVVSAASAHEWDEGIDDGAGVADLANPDALFDGDTGDMPAPAREAAIALKRNRAISGDLYQQAVDYIDDVRRSLNNDMLVPVIDEYYGVMYAEPMRADDYDIRSLKTRVTLSAEEAVALAMLRRKVLEYENVGVDADQWVISREEIIQTLSTGAGPLAGRNSEEAVVQRADRLITAMGTYGFLMDGDDGGDMYVITKLVPVVLNADRINRWLGIDDDDTVGTDGTDDGGTDDAADVDDVDDMDDDTEVLF</sequence>
<dbReference type="EMBL" id="MVOH01000017">
    <property type="protein sequence ID" value="PAU66997.1"/>
    <property type="molecule type" value="Genomic_DNA"/>
</dbReference>
<evidence type="ECO:0000313" key="2">
    <source>
        <dbReference type="EMBL" id="PAU66997.1"/>
    </source>
</evidence>
<dbReference type="InterPro" id="IPR025449">
    <property type="entry name" value="JetB"/>
</dbReference>
<evidence type="ECO:0000256" key="1">
    <source>
        <dbReference type="SAM" id="MobiDB-lite"/>
    </source>
</evidence>
<gene>
    <name evidence="2" type="ORF">B1526_1497</name>
</gene>
<feature type="compositionally biased region" description="Basic and acidic residues" evidence="1">
    <location>
        <begin position="1"/>
        <end position="12"/>
    </location>
</feature>
<dbReference type="Pfam" id="PF13835">
    <property type="entry name" value="DUF4194"/>
    <property type="match status" value="1"/>
</dbReference>
<dbReference type="RefSeq" id="WP_095615585.1">
    <property type="nucleotide sequence ID" value="NZ_MVOH01000017.1"/>
</dbReference>
<proteinExistence type="predicted"/>
<feature type="region of interest" description="Disordered" evidence="1">
    <location>
        <begin position="1"/>
        <end position="22"/>
    </location>
</feature>
<reference evidence="2 3" key="1">
    <citation type="journal article" date="2017" name="ISME J.">
        <title>Unveiling bifidobacterial biogeography across the mammalian branch of the tree of life.</title>
        <authorList>
            <person name="Milani C."/>
            <person name="Mangifesta M."/>
            <person name="Mancabelli L."/>
            <person name="Lugli G.A."/>
            <person name="James K."/>
            <person name="Duranti S."/>
            <person name="Turroni F."/>
            <person name="Ferrario C."/>
            <person name="Ossiprandi M.C."/>
            <person name="van Sinderen D."/>
            <person name="Ventura M."/>
        </authorList>
    </citation>
    <scope>NUCLEOTIDE SEQUENCE [LARGE SCALE GENOMIC DNA]</scope>
    <source>
        <strain evidence="3">Ham19E</strain>
    </source>
</reference>
<dbReference type="AlphaFoldDB" id="A0A2A2EDF6"/>
<accession>A0A2A2EDF6</accession>
<dbReference type="Proteomes" id="UP000218399">
    <property type="component" value="Unassembled WGS sequence"/>
</dbReference>